<dbReference type="GeneID" id="8853822"/>
<evidence type="ECO:0000313" key="7">
    <source>
        <dbReference type="Proteomes" id="UP000006671"/>
    </source>
</evidence>
<keyword evidence="7" id="KW-1185">Reference proteome</keyword>
<dbReference type="PRINTS" id="PR00368">
    <property type="entry name" value="FADPNR"/>
</dbReference>
<dbReference type="OMA" id="REFILIQ"/>
<protein>
    <submittedName>
        <fullName evidence="6">Predicted protein</fullName>
    </submittedName>
</protein>
<feature type="domain" description="FAD/NAD(P)-binding" evidence="5">
    <location>
        <begin position="143"/>
        <end position="461"/>
    </location>
</feature>
<gene>
    <name evidence="6" type="ORF">NAEGRDRAFT_53307</name>
</gene>
<dbReference type="GO" id="GO:0004174">
    <property type="term" value="F:electron-transferring-flavoprotein dehydrogenase activity"/>
    <property type="evidence" value="ECO:0007669"/>
    <property type="project" value="TreeGrafter"/>
</dbReference>
<evidence type="ECO:0000256" key="4">
    <source>
        <dbReference type="ARBA" id="ARBA00023002"/>
    </source>
</evidence>
<reference evidence="6 7" key="1">
    <citation type="journal article" date="2010" name="Cell">
        <title>The genome of Naegleria gruberi illuminates early eukaryotic versatility.</title>
        <authorList>
            <person name="Fritz-Laylin L.K."/>
            <person name="Prochnik S.E."/>
            <person name="Ginger M.L."/>
            <person name="Dacks J.B."/>
            <person name="Carpenter M.L."/>
            <person name="Field M.C."/>
            <person name="Kuo A."/>
            <person name="Paredez A."/>
            <person name="Chapman J."/>
            <person name="Pham J."/>
            <person name="Shu S."/>
            <person name="Neupane R."/>
            <person name="Cipriano M."/>
            <person name="Mancuso J."/>
            <person name="Tu H."/>
            <person name="Salamov A."/>
            <person name="Lindquist E."/>
            <person name="Shapiro H."/>
            <person name="Lucas S."/>
            <person name="Grigoriev I.V."/>
            <person name="Cande W.Z."/>
            <person name="Fulton C."/>
            <person name="Rokhsar D.S."/>
            <person name="Dawson S.C."/>
        </authorList>
    </citation>
    <scope>NUCLEOTIDE SEQUENCE [LARGE SCALE GENOMIC DNA]</scope>
    <source>
        <strain evidence="6 7">NEG-M</strain>
    </source>
</reference>
<dbReference type="SUPFAM" id="SSF51905">
    <property type="entry name" value="FAD/NAD(P)-binding domain"/>
    <property type="match status" value="1"/>
</dbReference>
<keyword evidence="4" id="KW-0560">Oxidoreductase</keyword>
<evidence type="ECO:0000259" key="5">
    <source>
        <dbReference type="Pfam" id="PF07992"/>
    </source>
</evidence>
<dbReference type="PANTHER" id="PTHR43735:SF3">
    <property type="entry name" value="FERROPTOSIS SUPPRESSOR PROTEIN 1"/>
    <property type="match status" value="1"/>
</dbReference>
<dbReference type="EMBL" id="GG738911">
    <property type="protein sequence ID" value="EFC38094.1"/>
    <property type="molecule type" value="Genomic_DNA"/>
</dbReference>
<sequence>MNTTIETSFINVAAASSSSTPSSSWKEILMNAYKNGQTNVTDQISYALNCLIKQLHKILTVTHQKKGPLFNKMLVSSFTAQNLIDCICKVLLETSTSDKLADYIGQLMVQLNMIEFDCQNKNSTRLSDDRKRLVRFLHPYMPRLVIIGGGHSGVLTACQLNDYFSIVLIDKNPHCTLKPAFPVILEKVDHVNKISINYSEILPSNVTFIHGLTKIVRQDGVFIEIAGKEPQIKHMLTNEYSDSNTDVRNCKFLSFDYLVIATGCNGWKNVPQMENPQKENKILYVDGYNMDMVELSVTAINQSNHDIVVIGGGSVGCEYFGSLAQTFPNRNCYLIQRSDMLMKPSKDAHKAATDTFAKMKNANVKFNCQVDRQEDSNILVVKSLESGEETRIKCCVCFLASGISPNTKMMNEYFGESMDENNYLKVNPSFQLWKSNSEYFNNIFVLGDANNADTEKLIQNADIHAEKFVEIAKSILKVSSPNSNEGILATYDNAPRVMAVSLGPKTGFLMKDNKIMFKSGVVNKLKSAIQNSTLKTYKKFQ</sequence>
<dbReference type="PANTHER" id="PTHR43735">
    <property type="entry name" value="APOPTOSIS-INDUCING FACTOR 1"/>
    <property type="match status" value="1"/>
</dbReference>
<organism evidence="7">
    <name type="scientific">Naegleria gruberi</name>
    <name type="common">Amoeba</name>
    <dbReference type="NCBI Taxonomy" id="5762"/>
    <lineage>
        <taxon>Eukaryota</taxon>
        <taxon>Discoba</taxon>
        <taxon>Heterolobosea</taxon>
        <taxon>Tetramitia</taxon>
        <taxon>Eutetramitia</taxon>
        <taxon>Vahlkampfiidae</taxon>
        <taxon>Naegleria</taxon>
    </lineage>
</organism>
<dbReference type="AlphaFoldDB" id="D2VYP3"/>
<accession>D2VYP3</accession>
<dbReference type="KEGG" id="ngr:NAEGRDRAFT_53307"/>
<dbReference type="GO" id="GO:0005737">
    <property type="term" value="C:cytoplasm"/>
    <property type="evidence" value="ECO:0007669"/>
    <property type="project" value="TreeGrafter"/>
</dbReference>
<keyword evidence="2" id="KW-0285">Flavoprotein</keyword>
<evidence type="ECO:0000313" key="6">
    <source>
        <dbReference type="EMBL" id="EFC38094.1"/>
    </source>
</evidence>
<name>D2VYP3_NAEGR</name>
<dbReference type="GO" id="GO:0050660">
    <property type="term" value="F:flavin adenine dinucleotide binding"/>
    <property type="evidence" value="ECO:0007669"/>
    <property type="project" value="TreeGrafter"/>
</dbReference>
<keyword evidence="3" id="KW-0274">FAD</keyword>
<dbReference type="OrthoDB" id="202203at2759"/>
<dbReference type="RefSeq" id="XP_002670838.1">
    <property type="nucleotide sequence ID" value="XM_002670792.1"/>
</dbReference>
<dbReference type="InterPro" id="IPR023753">
    <property type="entry name" value="FAD/NAD-binding_dom"/>
</dbReference>
<dbReference type="Pfam" id="PF07992">
    <property type="entry name" value="Pyr_redox_2"/>
    <property type="match status" value="1"/>
</dbReference>
<dbReference type="VEuPathDB" id="AmoebaDB:NAEGRDRAFT_53307"/>
<evidence type="ECO:0000256" key="1">
    <source>
        <dbReference type="ARBA" id="ARBA00006442"/>
    </source>
</evidence>
<dbReference type="InParanoid" id="D2VYP3"/>
<comment type="similarity">
    <text evidence="1">Belongs to the FAD-dependent oxidoreductase family.</text>
</comment>
<dbReference type="InterPro" id="IPR036188">
    <property type="entry name" value="FAD/NAD-bd_sf"/>
</dbReference>
<dbReference type="Gene3D" id="3.50.50.100">
    <property type="match status" value="1"/>
</dbReference>
<proteinExistence type="inferred from homology"/>
<evidence type="ECO:0000256" key="2">
    <source>
        <dbReference type="ARBA" id="ARBA00022630"/>
    </source>
</evidence>
<dbReference type="Proteomes" id="UP000006671">
    <property type="component" value="Unassembled WGS sequence"/>
</dbReference>
<dbReference type="PRINTS" id="PR00469">
    <property type="entry name" value="PNDRDTASEII"/>
</dbReference>
<evidence type="ECO:0000256" key="3">
    <source>
        <dbReference type="ARBA" id="ARBA00022827"/>
    </source>
</evidence>